<accession>A0A1P8WQS5</accession>
<evidence type="ECO:0000313" key="2">
    <source>
        <dbReference type="Proteomes" id="UP000187735"/>
    </source>
</evidence>
<dbReference type="AlphaFoldDB" id="A0A1P8WQS5"/>
<keyword evidence="2" id="KW-1185">Reference proteome</keyword>
<name>A0A1P8WQS5_9PLAN</name>
<dbReference type="Proteomes" id="UP000187735">
    <property type="component" value="Chromosome"/>
</dbReference>
<reference evidence="1 2" key="1">
    <citation type="journal article" date="2016" name="Front. Microbiol.">
        <title>Fuerstia marisgermanicae gen. nov., sp. nov., an Unusual Member of the Phylum Planctomycetes from the German Wadden Sea.</title>
        <authorList>
            <person name="Kohn T."/>
            <person name="Heuer A."/>
            <person name="Jogler M."/>
            <person name="Vollmers J."/>
            <person name="Boedeker C."/>
            <person name="Bunk B."/>
            <person name="Rast P."/>
            <person name="Borchert D."/>
            <person name="Glockner I."/>
            <person name="Freese H.M."/>
            <person name="Klenk H.P."/>
            <person name="Overmann J."/>
            <person name="Kaster A.K."/>
            <person name="Rohde M."/>
            <person name="Wiegand S."/>
            <person name="Jogler C."/>
        </authorList>
    </citation>
    <scope>NUCLEOTIDE SEQUENCE [LARGE SCALE GENOMIC DNA]</scope>
    <source>
        <strain evidence="1 2">NH11</strain>
    </source>
</reference>
<gene>
    <name evidence="1" type="ORF">Fuma_06073</name>
</gene>
<proteinExistence type="predicted"/>
<dbReference type="SUPFAM" id="SSF50494">
    <property type="entry name" value="Trypsin-like serine proteases"/>
    <property type="match status" value="1"/>
</dbReference>
<dbReference type="Gene3D" id="2.40.10.120">
    <property type="match status" value="1"/>
</dbReference>
<evidence type="ECO:0000313" key="1">
    <source>
        <dbReference type="EMBL" id="APZ96404.1"/>
    </source>
</evidence>
<sequence>MVPLFPVEPRKSTEPKTLQKHWSYGLPESPILSRLISTTCTILAPNMPFLLQPWHILLAALCGSVNKRQQQIIEFQNAQIEALQKKVGKKRLLLNDDQRRLLAVKAHAIGRKALLELTTIFTPDTILRWHRKRQSDMKVHLNDGRTVTASAAGWSSEWRLAVMKINEQGPWPAIELSSTKDLRAGEPCLVIGYSPRGDTKFDSSPTARFGFIDRSSPGDRRVKRPHFGGLIGAQNGSTGIAKVLLNLTVPSSGEDAQGG</sequence>
<dbReference type="InterPro" id="IPR009003">
    <property type="entry name" value="Peptidase_S1_PA"/>
</dbReference>
<protein>
    <submittedName>
        <fullName evidence="1">Uncharacterized protein</fullName>
    </submittedName>
</protein>
<organism evidence="1 2">
    <name type="scientific">Fuerstiella marisgermanici</name>
    <dbReference type="NCBI Taxonomy" id="1891926"/>
    <lineage>
        <taxon>Bacteria</taxon>
        <taxon>Pseudomonadati</taxon>
        <taxon>Planctomycetota</taxon>
        <taxon>Planctomycetia</taxon>
        <taxon>Planctomycetales</taxon>
        <taxon>Planctomycetaceae</taxon>
        <taxon>Fuerstiella</taxon>
    </lineage>
</organism>
<dbReference type="EMBL" id="CP017641">
    <property type="protein sequence ID" value="APZ96404.1"/>
    <property type="molecule type" value="Genomic_DNA"/>
</dbReference>
<dbReference type="STRING" id="1891926.Fuma_06073"/>
<dbReference type="KEGG" id="fmr:Fuma_06073"/>
<dbReference type="Pfam" id="PF13365">
    <property type="entry name" value="Trypsin_2"/>
    <property type="match status" value="1"/>
</dbReference>